<sequence>MESNMVRLAESASAARSLEELAKPLLELLQNLTDFESTYITRIDSGMTTQLIEFARNVGKLEIPEQLAVPWSDTLCKRSMESGCTYTDDVPGLWPDSEAAKALGIQSYVSAPIRSQTGTLIGTLCAASTRQLPLPERARSSLHLFSRLIAQHIEREKLLEQLQESNTRLTRAAMTDPLTGLPNRRAVIEELARMLAVAGRERGTVLVGLVDLDHFREVNETQGHVRGDHLLRDLATHLNRAARDYDLIGRFDGDEFAVIGPGPASRPEAQLLTAELASRYTSAAANVMAASVVFIVADGTMSADEALQQADGEMSILKRGKGGKLN</sequence>
<dbReference type="Pfam" id="PF00990">
    <property type="entry name" value="GGDEF"/>
    <property type="match status" value="1"/>
</dbReference>
<dbReference type="PANTHER" id="PTHR45138">
    <property type="entry name" value="REGULATORY COMPONENTS OF SENSORY TRANSDUCTION SYSTEM"/>
    <property type="match status" value="1"/>
</dbReference>
<proteinExistence type="predicted"/>
<reference evidence="4 5" key="1">
    <citation type="submission" date="2020-08" db="EMBL/GenBank/DDBJ databases">
        <title>Genomic Encyclopedia of Type Strains, Phase IV (KMG-IV): sequencing the most valuable type-strain genomes for metagenomic binning, comparative biology and taxonomic classification.</title>
        <authorList>
            <person name="Goeker M."/>
        </authorList>
    </citation>
    <scope>NUCLEOTIDE SEQUENCE [LARGE SCALE GENOMIC DNA]</scope>
    <source>
        <strain evidence="4 5">DSM 18233</strain>
    </source>
</reference>
<dbReference type="InterPro" id="IPR029016">
    <property type="entry name" value="GAF-like_dom_sf"/>
</dbReference>
<dbReference type="InterPro" id="IPR000160">
    <property type="entry name" value="GGDEF_dom"/>
</dbReference>
<dbReference type="SMART" id="SM00065">
    <property type="entry name" value="GAF"/>
    <property type="match status" value="1"/>
</dbReference>
<dbReference type="SUPFAM" id="SSF55073">
    <property type="entry name" value="Nucleotide cyclase"/>
    <property type="match status" value="1"/>
</dbReference>
<comment type="caution">
    <text evidence="4">The sequence shown here is derived from an EMBL/GenBank/DDBJ whole genome shotgun (WGS) entry which is preliminary data.</text>
</comment>
<dbReference type="InterPro" id="IPR029787">
    <property type="entry name" value="Nucleotide_cyclase"/>
</dbReference>
<dbReference type="CDD" id="cd01949">
    <property type="entry name" value="GGDEF"/>
    <property type="match status" value="1"/>
</dbReference>
<evidence type="ECO:0000256" key="2">
    <source>
        <dbReference type="ARBA" id="ARBA00034247"/>
    </source>
</evidence>
<dbReference type="PROSITE" id="PS50887">
    <property type="entry name" value="GGDEF"/>
    <property type="match status" value="1"/>
</dbReference>
<dbReference type="InterPro" id="IPR050469">
    <property type="entry name" value="Diguanylate_Cyclase"/>
</dbReference>
<keyword evidence="4" id="KW-0808">Transferase</keyword>
<comment type="catalytic activity">
    <reaction evidence="2">
        <text>2 GTP = 3',3'-c-di-GMP + 2 diphosphate</text>
        <dbReference type="Rhea" id="RHEA:24898"/>
        <dbReference type="ChEBI" id="CHEBI:33019"/>
        <dbReference type="ChEBI" id="CHEBI:37565"/>
        <dbReference type="ChEBI" id="CHEBI:58805"/>
        <dbReference type="EC" id="2.7.7.65"/>
    </reaction>
</comment>
<keyword evidence="5" id="KW-1185">Reference proteome</keyword>
<dbReference type="EMBL" id="JACHHN010000004">
    <property type="protein sequence ID" value="MBB5191580.1"/>
    <property type="molecule type" value="Genomic_DNA"/>
</dbReference>
<dbReference type="RefSeq" id="WP_184100735.1">
    <property type="nucleotide sequence ID" value="NZ_JACHHN010000004.1"/>
</dbReference>
<dbReference type="AlphaFoldDB" id="A0A840RGM4"/>
<evidence type="ECO:0000259" key="3">
    <source>
        <dbReference type="PROSITE" id="PS50887"/>
    </source>
</evidence>
<dbReference type="GO" id="GO:0052621">
    <property type="term" value="F:diguanylate cyclase activity"/>
    <property type="evidence" value="ECO:0007669"/>
    <property type="project" value="UniProtKB-EC"/>
</dbReference>
<dbReference type="PANTHER" id="PTHR45138:SF9">
    <property type="entry name" value="DIGUANYLATE CYCLASE DGCM-RELATED"/>
    <property type="match status" value="1"/>
</dbReference>
<accession>A0A840RGM4</accession>
<gene>
    <name evidence="4" type="ORF">HNQ50_002310</name>
</gene>
<name>A0A840RGM4_9NEIS</name>
<evidence type="ECO:0000313" key="4">
    <source>
        <dbReference type="EMBL" id="MBB5191580.1"/>
    </source>
</evidence>
<dbReference type="Gene3D" id="3.30.70.270">
    <property type="match status" value="1"/>
</dbReference>
<dbReference type="SMART" id="SM00267">
    <property type="entry name" value="GGDEF"/>
    <property type="match status" value="1"/>
</dbReference>
<evidence type="ECO:0000256" key="1">
    <source>
        <dbReference type="ARBA" id="ARBA00012528"/>
    </source>
</evidence>
<protein>
    <recommendedName>
        <fullName evidence="1">diguanylate cyclase</fullName>
        <ecNumber evidence="1">2.7.7.65</ecNumber>
    </recommendedName>
</protein>
<dbReference type="Pfam" id="PF13185">
    <property type="entry name" value="GAF_2"/>
    <property type="match status" value="1"/>
</dbReference>
<dbReference type="NCBIfam" id="TIGR00254">
    <property type="entry name" value="GGDEF"/>
    <property type="match status" value="1"/>
</dbReference>
<dbReference type="Proteomes" id="UP000543030">
    <property type="component" value="Unassembled WGS sequence"/>
</dbReference>
<dbReference type="EC" id="2.7.7.65" evidence="1"/>
<dbReference type="InterPro" id="IPR043128">
    <property type="entry name" value="Rev_trsase/Diguanyl_cyclase"/>
</dbReference>
<organism evidence="4 5">
    <name type="scientific">Silvimonas terrae</name>
    <dbReference type="NCBI Taxonomy" id="300266"/>
    <lineage>
        <taxon>Bacteria</taxon>
        <taxon>Pseudomonadati</taxon>
        <taxon>Pseudomonadota</taxon>
        <taxon>Betaproteobacteria</taxon>
        <taxon>Neisseriales</taxon>
        <taxon>Chitinibacteraceae</taxon>
        <taxon>Silvimonas</taxon>
    </lineage>
</organism>
<evidence type="ECO:0000313" key="5">
    <source>
        <dbReference type="Proteomes" id="UP000543030"/>
    </source>
</evidence>
<feature type="domain" description="GGDEF" evidence="3">
    <location>
        <begin position="203"/>
        <end position="326"/>
    </location>
</feature>
<dbReference type="Gene3D" id="3.30.450.40">
    <property type="match status" value="1"/>
</dbReference>
<keyword evidence="4" id="KW-0548">Nucleotidyltransferase</keyword>
<dbReference type="SUPFAM" id="SSF55781">
    <property type="entry name" value="GAF domain-like"/>
    <property type="match status" value="1"/>
</dbReference>
<dbReference type="InterPro" id="IPR003018">
    <property type="entry name" value="GAF"/>
</dbReference>